<feature type="domain" description="Nucleolar 27S pre-rRNA processing Urb2/Npa2 C-terminal" evidence="2">
    <location>
        <begin position="1167"/>
        <end position="1279"/>
    </location>
</feature>
<dbReference type="Pfam" id="PF10441">
    <property type="entry name" value="Urb2"/>
    <property type="match status" value="1"/>
</dbReference>
<dbReference type="InterPro" id="IPR052609">
    <property type="entry name" value="Ribosome_Biogenesis_Reg"/>
</dbReference>
<evidence type="ECO:0000256" key="1">
    <source>
        <dbReference type="SAM" id="MobiDB-lite"/>
    </source>
</evidence>
<comment type="caution">
    <text evidence="3">The sequence shown here is derived from an EMBL/GenBank/DDBJ whole genome shotgun (WGS) entry which is preliminary data.</text>
</comment>
<dbReference type="PANTHER" id="PTHR15682:SF2">
    <property type="entry name" value="UNHEALTHY RIBOSOME BIOGENESIS PROTEIN 2 HOMOLOG"/>
    <property type="match status" value="1"/>
</dbReference>
<reference evidence="3" key="1">
    <citation type="submission" date="2022-07" db="EMBL/GenBank/DDBJ databases">
        <title>Genome analysis of Parmales, a sister group of diatoms, reveals the evolutionary specialization of diatoms from phago-mixotrophs to photoautotrophs.</title>
        <authorList>
            <person name="Ban H."/>
            <person name="Sato S."/>
            <person name="Yoshikawa S."/>
            <person name="Kazumasa Y."/>
            <person name="Nakamura Y."/>
            <person name="Ichinomiya M."/>
            <person name="Saitoh K."/>
            <person name="Sato N."/>
            <person name="Blanc-Mathieu R."/>
            <person name="Endo H."/>
            <person name="Kuwata A."/>
            <person name="Ogata H."/>
        </authorList>
    </citation>
    <scope>NUCLEOTIDE SEQUENCE</scope>
</reference>
<accession>A0A9W7FHV1</accession>
<dbReference type="EMBL" id="BRXZ01000473">
    <property type="protein sequence ID" value="GMI12385.1"/>
    <property type="molecule type" value="Genomic_DNA"/>
</dbReference>
<organism evidence="3 4">
    <name type="scientific">Triparma retinervis</name>
    <dbReference type="NCBI Taxonomy" id="2557542"/>
    <lineage>
        <taxon>Eukaryota</taxon>
        <taxon>Sar</taxon>
        <taxon>Stramenopiles</taxon>
        <taxon>Ochrophyta</taxon>
        <taxon>Bolidophyceae</taxon>
        <taxon>Parmales</taxon>
        <taxon>Triparmaceae</taxon>
        <taxon>Triparma</taxon>
    </lineage>
</organism>
<sequence length="1281" mass="138548">MDNLQSATPSAAFLEFTLSLYPTSQLTQNPKTSDLLSEATLSHATVLLSNLKSAAPSTLSSTPSCAPSSEYNTLVDYAARVLVVSKKTKNMSLLSTPPFFTFLSSLLAFAPPSSLSLATSPQLTTANVKVAMELCMSPLSDPPPVVVPPSQDRLDSFNVLSTIYNPNLQTLASLLSTTWLPYISPGTSPSLTAMLIRAAKANANAKSIYTTLCSLFSVVGRLHESGADVSPLVGMLWAEPHLDGIKEALKASVVDEAADPPTPPPPKKQKRGKSKSTSSTSTSSYHAVILESISNYLLQHLSTNPLFIPTLLRSFTASTSSYYDSKSPNSSSSISFSFFQIVSSYLTSANPPTPPTFTCILSLLTYLSEHNIYSPSEDKNESKYAYLHSLTTFLLSHTPPPNPSTSFTCLTKLVNLNHRLLHDRLPLALSTIKSHELTVPSSPDRTSFLLNLTRIYGRLRDIPFFVTHLLSTPLQTYSNPSFTSTLTSVLTTIPHGQSVPLLSVFKSHLTSTPPTLASTSLLSCYTLGGPVELHNAPPVQGACKSTMLELVAPALKGASPPDPWWLEVTGMLEKINERCNFHLADDWKTTEDKTLLSEEIPTFLMDTVSSHLNSKTATPASPEFFLTLSRLCSSRLTMLTDEDSSSTLAERLALTSFLFHAARTVCSPGAWEVVYNAAPLWKDTASPGDAKSFLKYVLGALADDEEGGRELGINVIKDLKIYEIPLLSGASGDAVEECLRECGTDEEGVVRNLCELILRLNGRFLSPNGGWNKILGALVKLDVELSAAKKGSGILVSLRACIKRALRQTKGEEGGPEPKAILLHMWETVAPAAYDGEDGGLLLKATTGVISALPPTEPIFSSLEDIFSAAVINVFTGRKTRRKKENDFSQPPPILLQVSTAAISNLHSNNVTPALPFLASLSHFLLSTPPETIISSEIHRELMTAFVPLTQHLTKDGDEIVNTLANLVPIILESLSTPLQPLLISIMHNRDVLDQLSSETKERIPASLLDLPLPAPASLVTAFATYINQSSSPNVMTSAIAAISSAVAEENHVRWTPWYGVLVECVKGSELRGAAASVAEQALNRSFAILRKNPGDEHVVDAALALQRAIIGKQDLLILSPRQISGLLFGANQVMLTPSLPPSAMGMSAMVLAFIVKHYPSAAYSCAATFTSTLRTLLIKCLTSDSFSLCKPCTKIMESMVAGKDVYKKHAVGLLLDFAKHLARGISDEAKSNLMDGVFALLDTCTQHEIEQLNSLLTWEEKAIFKKIYGLYEKEKFKGEI</sequence>
<dbReference type="PANTHER" id="PTHR15682">
    <property type="entry name" value="UNHEALTHY RIBOSOME BIOGENESIS PROTEIN 2 HOMOLOG"/>
    <property type="match status" value="1"/>
</dbReference>
<dbReference type="SUPFAM" id="SSF48371">
    <property type="entry name" value="ARM repeat"/>
    <property type="match status" value="1"/>
</dbReference>
<dbReference type="Proteomes" id="UP001165082">
    <property type="component" value="Unassembled WGS sequence"/>
</dbReference>
<proteinExistence type="predicted"/>
<evidence type="ECO:0000313" key="3">
    <source>
        <dbReference type="EMBL" id="GMI12385.1"/>
    </source>
</evidence>
<gene>
    <name evidence="3" type="ORF">TrRE_jg6711</name>
</gene>
<evidence type="ECO:0000259" key="2">
    <source>
        <dbReference type="Pfam" id="PF10441"/>
    </source>
</evidence>
<dbReference type="InterPro" id="IPR016024">
    <property type="entry name" value="ARM-type_fold"/>
</dbReference>
<keyword evidence="4" id="KW-1185">Reference proteome</keyword>
<dbReference type="InterPro" id="IPR018849">
    <property type="entry name" value="Urb2/Npa2_C"/>
</dbReference>
<feature type="region of interest" description="Disordered" evidence="1">
    <location>
        <begin position="255"/>
        <end position="280"/>
    </location>
</feature>
<evidence type="ECO:0000313" key="4">
    <source>
        <dbReference type="Proteomes" id="UP001165082"/>
    </source>
</evidence>
<dbReference type="OrthoDB" id="48795at2759"/>
<protein>
    <recommendedName>
        <fullName evidence="2">Nucleolar 27S pre-rRNA processing Urb2/Npa2 C-terminal domain-containing protein</fullName>
    </recommendedName>
</protein>
<name>A0A9W7FHV1_9STRA</name>
<dbReference type="GO" id="GO:0042254">
    <property type="term" value="P:ribosome biogenesis"/>
    <property type="evidence" value="ECO:0007669"/>
    <property type="project" value="TreeGrafter"/>
</dbReference>
<dbReference type="GO" id="GO:0005730">
    <property type="term" value="C:nucleolus"/>
    <property type="evidence" value="ECO:0007669"/>
    <property type="project" value="TreeGrafter"/>
</dbReference>